<feature type="chain" id="PRO_5045134826" description="Beta-lactamase" evidence="8">
    <location>
        <begin position="26"/>
        <end position="301"/>
    </location>
</feature>
<dbReference type="InterPro" id="IPR023650">
    <property type="entry name" value="Beta-lactam_class-A_AS"/>
</dbReference>
<evidence type="ECO:0000256" key="7">
    <source>
        <dbReference type="SAM" id="MobiDB-lite"/>
    </source>
</evidence>
<evidence type="ECO:0000313" key="11">
    <source>
        <dbReference type="Proteomes" id="UP001267710"/>
    </source>
</evidence>
<evidence type="ECO:0000256" key="8">
    <source>
        <dbReference type="SAM" id="SignalP"/>
    </source>
</evidence>
<dbReference type="PANTHER" id="PTHR35333:SF3">
    <property type="entry name" value="BETA-LACTAMASE-TYPE TRANSPEPTIDASE FOLD CONTAINING PROTEIN"/>
    <property type="match status" value="1"/>
</dbReference>
<feature type="domain" description="Beta-lactamase class A catalytic" evidence="9">
    <location>
        <begin position="56"/>
        <end position="270"/>
    </location>
</feature>
<organism evidence="10 11">
    <name type="scientific">Paracidovorax wautersii</name>
    <dbReference type="NCBI Taxonomy" id="1177982"/>
    <lineage>
        <taxon>Bacteria</taxon>
        <taxon>Pseudomonadati</taxon>
        <taxon>Pseudomonadota</taxon>
        <taxon>Betaproteobacteria</taxon>
        <taxon>Burkholderiales</taxon>
        <taxon>Comamonadaceae</taxon>
        <taxon>Paracidovorax</taxon>
    </lineage>
</organism>
<evidence type="ECO:0000256" key="6">
    <source>
        <dbReference type="RuleBase" id="RU361140"/>
    </source>
</evidence>
<dbReference type="NCBIfam" id="NF033103">
    <property type="entry name" value="bla_class_A"/>
    <property type="match status" value="1"/>
</dbReference>
<dbReference type="PRINTS" id="PR00118">
    <property type="entry name" value="BLACTAMASEA"/>
</dbReference>
<protein>
    <recommendedName>
        <fullName evidence="3 6">Beta-lactamase</fullName>
        <ecNumber evidence="3 6">3.5.2.6</ecNumber>
    </recommendedName>
</protein>
<keyword evidence="8" id="KW-0732">Signal</keyword>
<feature type="region of interest" description="Disordered" evidence="7">
    <location>
        <begin position="234"/>
        <end position="255"/>
    </location>
</feature>
<dbReference type="PANTHER" id="PTHR35333">
    <property type="entry name" value="BETA-LACTAMASE"/>
    <property type="match status" value="1"/>
</dbReference>
<dbReference type="Pfam" id="PF13354">
    <property type="entry name" value="Beta-lactamase2"/>
    <property type="match status" value="1"/>
</dbReference>
<keyword evidence="5 6" id="KW-0046">Antibiotic resistance</keyword>
<evidence type="ECO:0000256" key="1">
    <source>
        <dbReference type="ARBA" id="ARBA00001526"/>
    </source>
</evidence>
<evidence type="ECO:0000256" key="2">
    <source>
        <dbReference type="ARBA" id="ARBA00009009"/>
    </source>
</evidence>
<evidence type="ECO:0000313" key="10">
    <source>
        <dbReference type="EMBL" id="MDR6215745.1"/>
    </source>
</evidence>
<dbReference type="InterPro" id="IPR012338">
    <property type="entry name" value="Beta-lactam/transpept-like"/>
</dbReference>
<comment type="similarity">
    <text evidence="2 6">Belongs to the class-A beta-lactamase family.</text>
</comment>
<dbReference type="InterPro" id="IPR000871">
    <property type="entry name" value="Beta-lactam_class-A"/>
</dbReference>
<feature type="signal peptide" evidence="8">
    <location>
        <begin position="1"/>
        <end position="25"/>
    </location>
</feature>
<reference evidence="10 11" key="1">
    <citation type="submission" date="2023-08" db="EMBL/GenBank/DDBJ databases">
        <title>Functional and genomic diversity of the sorghum phyllosphere microbiome.</title>
        <authorList>
            <person name="Shade A."/>
        </authorList>
    </citation>
    <scope>NUCLEOTIDE SEQUENCE [LARGE SCALE GENOMIC DNA]</scope>
    <source>
        <strain evidence="10 11">SORGH_AS_0335</strain>
    </source>
</reference>
<keyword evidence="4 6" id="KW-0378">Hydrolase</keyword>
<dbReference type="RefSeq" id="WP_309830620.1">
    <property type="nucleotide sequence ID" value="NZ_JAVIZX010000001.1"/>
</dbReference>
<proteinExistence type="inferred from homology"/>
<evidence type="ECO:0000256" key="4">
    <source>
        <dbReference type="ARBA" id="ARBA00022801"/>
    </source>
</evidence>
<comment type="catalytic activity">
    <reaction evidence="1 6">
        <text>a beta-lactam + H2O = a substituted beta-amino acid</text>
        <dbReference type="Rhea" id="RHEA:20401"/>
        <dbReference type="ChEBI" id="CHEBI:15377"/>
        <dbReference type="ChEBI" id="CHEBI:35627"/>
        <dbReference type="ChEBI" id="CHEBI:140347"/>
        <dbReference type="EC" id="3.5.2.6"/>
    </reaction>
</comment>
<evidence type="ECO:0000256" key="5">
    <source>
        <dbReference type="ARBA" id="ARBA00023251"/>
    </source>
</evidence>
<keyword evidence="11" id="KW-1185">Reference proteome</keyword>
<gene>
    <name evidence="10" type="ORF">QE399_003434</name>
</gene>
<sequence length="301" mass="31570">MKRRQFSFELMAGLGLLAAMPRAWSATPAAAAVHGDSTWRTALQAVESTLQGGRLGVAVLDTGTGRAAGWRQDERFPMASTFKLVLAGWMLERVDRGQEALVNRVHYEASALVPHSPVTEKHTGAGGITVGELCEATVTLSDNTAANLLLARHGGPAGFTAFVRALGDTHTRLDRNEPGLNEALTGDPRDTTTPLAMLQTMRRLVLGDALSPASRAILTQWLVDSKTGDKRLRAGVPGWKVGDKTGTGANGSSNDVGVLWPPGGGAPVLVTCYMTGVPAAPEVRDAAIAQVARHVVQAVGA</sequence>
<dbReference type="GO" id="GO:0008800">
    <property type="term" value="F:beta-lactamase activity"/>
    <property type="evidence" value="ECO:0007669"/>
    <property type="project" value="UniProtKB-EC"/>
</dbReference>
<dbReference type="Proteomes" id="UP001267710">
    <property type="component" value="Unassembled WGS sequence"/>
</dbReference>
<comment type="caution">
    <text evidence="10">The sequence shown here is derived from an EMBL/GenBank/DDBJ whole genome shotgun (WGS) entry which is preliminary data.</text>
</comment>
<evidence type="ECO:0000256" key="3">
    <source>
        <dbReference type="ARBA" id="ARBA00012865"/>
    </source>
</evidence>
<dbReference type="PROSITE" id="PS00146">
    <property type="entry name" value="BETA_LACTAMASE_A"/>
    <property type="match status" value="1"/>
</dbReference>
<evidence type="ECO:0000259" key="9">
    <source>
        <dbReference type="Pfam" id="PF13354"/>
    </source>
</evidence>
<dbReference type="Gene3D" id="3.40.710.10">
    <property type="entry name" value="DD-peptidase/beta-lactamase superfamily"/>
    <property type="match status" value="1"/>
</dbReference>
<accession>A0ABU1IEV9</accession>
<dbReference type="EMBL" id="JAVIZX010000001">
    <property type="protein sequence ID" value="MDR6215745.1"/>
    <property type="molecule type" value="Genomic_DNA"/>
</dbReference>
<dbReference type="SUPFAM" id="SSF56601">
    <property type="entry name" value="beta-lactamase/transpeptidase-like"/>
    <property type="match status" value="1"/>
</dbReference>
<dbReference type="InterPro" id="IPR045155">
    <property type="entry name" value="Beta-lactam_cat"/>
</dbReference>
<name>A0ABU1IEV9_9BURK</name>
<dbReference type="EC" id="3.5.2.6" evidence="3 6"/>